<dbReference type="RefSeq" id="WP_010945175.1">
    <property type="nucleotide sequence ID" value="NC_002940.2"/>
</dbReference>
<dbReference type="Gene3D" id="3.40.50.300">
    <property type="entry name" value="P-loop containing nucleotide triphosphate hydrolases"/>
    <property type="match status" value="1"/>
</dbReference>
<evidence type="ECO:0000313" key="2">
    <source>
        <dbReference type="Proteomes" id="UP000001022"/>
    </source>
</evidence>
<dbReference type="STRING" id="233412.HD_1305"/>
<keyword evidence="2" id="KW-1185">Reference proteome</keyword>
<name>G1UB74_HAEDU</name>
<proteinExistence type="predicted"/>
<sequence length="373" mass="41410">MLLLDQENRAVDSVRKIMIISEINELNDRIAQLLRSRGLENIELINTDFFSNDTLSISAGETIGVIVDIKNETSINQITNKIHSVIPQNVWCCIMGHSDSISLAQKLLEAGVVYFNAGTQLPQMVERIITGVNIPFLRNTIKISVLGCKGGIGSSIISSHIANAIATEKKVPVLLAQSKLGSQDLDLLFDKKLQSDIVEYAPNLDLYQGIPSKLASHALNKYNFIVYDQPIFSLDKEEYDSIFEHSNTFVLVIERKISSLRVAKQFLDECERIRNTTSRFIRTFICISDHKNEISKLMATGDVERLLQCKIDNIIPYAKNMSSSDKALTANLGAKGKKEISLLAMKAIGALSRNGVKQGGQSGLATFFKKLFK</sequence>
<dbReference type="eggNOG" id="COG4963">
    <property type="taxonomic scope" value="Bacteria"/>
</dbReference>
<dbReference type="Proteomes" id="UP000001022">
    <property type="component" value="Chromosome"/>
</dbReference>
<dbReference type="EMBL" id="AE017143">
    <property type="protein sequence ID" value="AAP96126.1"/>
    <property type="molecule type" value="Genomic_DNA"/>
</dbReference>
<protein>
    <submittedName>
        <fullName evidence="1">Flp operon protein D</fullName>
    </submittedName>
</protein>
<dbReference type="OrthoDB" id="7066706at2"/>
<accession>G1UB74</accession>
<dbReference type="InterPro" id="IPR027417">
    <property type="entry name" value="P-loop_NTPase"/>
</dbReference>
<evidence type="ECO:0000313" key="1">
    <source>
        <dbReference type="EMBL" id="AAP96126.1"/>
    </source>
</evidence>
<reference evidence="2" key="1">
    <citation type="submission" date="2003-06" db="EMBL/GenBank/DDBJ databases">
        <title>The complete genome sequence of Haemophilus ducreyi.</title>
        <authorList>
            <person name="Munson R.S. Jr."/>
            <person name="Ray W.C."/>
            <person name="Mahairas G."/>
            <person name="Sabo P."/>
            <person name="Mungur R."/>
            <person name="Johnson L."/>
            <person name="Nguyen D."/>
            <person name="Wang J."/>
            <person name="Forst C."/>
            <person name="Hood L."/>
        </authorList>
    </citation>
    <scope>NUCLEOTIDE SEQUENCE [LARGE SCALE GENOMIC DNA]</scope>
    <source>
        <strain evidence="2">35000HP / ATCC 700724</strain>
    </source>
</reference>
<dbReference type="KEGG" id="hdu:HD_1305"/>
<dbReference type="SUPFAM" id="SSF52540">
    <property type="entry name" value="P-loop containing nucleoside triphosphate hydrolases"/>
    <property type="match status" value="1"/>
</dbReference>
<dbReference type="AlphaFoldDB" id="G1UB74"/>
<dbReference type="HOGENOM" id="CLU_059520_0_0_6"/>
<gene>
    <name evidence="1" type="ordered locus">HD_1305</name>
</gene>
<organism evidence="1 2">
    <name type="scientific">Haemophilus ducreyi (strain 35000HP / ATCC 700724)</name>
    <dbReference type="NCBI Taxonomy" id="233412"/>
    <lineage>
        <taxon>Bacteria</taxon>
        <taxon>Pseudomonadati</taxon>
        <taxon>Pseudomonadota</taxon>
        <taxon>Gammaproteobacteria</taxon>
        <taxon>Pasteurellales</taxon>
        <taxon>Pasteurellaceae</taxon>
        <taxon>Haemophilus</taxon>
    </lineage>
</organism>